<organism evidence="1 2">
    <name type="scientific">Paenibacillus lentus</name>
    <dbReference type="NCBI Taxonomy" id="1338368"/>
    <lineage>
        <taxon>Bacteria</taxon>
        <taxon>Bacillati</taxon>
        <taxon>Bacillota</taxon>
        <taxon>Bacilli</taxon>
        <taxon>Bacillales</taxon>
        <taxon>Paenibacillaceae</taxon>
        <taxon>Paenibacillus</taxon>
    </lineage>
</organism>
<evidence type="ECO:0000313" key="1">
    <source>
        <dbReference type="EMBL" id="AZK44927.1"/>
    </source>
</evidence>
<evidence type="ECO:0000313" key="2">
    <source>
        <dbReference type="Proteomes" id="UP000273145"/>
    </source>
</evidence>
<dbReference type="AlphaFoldDB" id="A0A3S8RPZ3"/>
<sequence>MLHSGSEAAGFYCCTEVISLHRGSGAGRLVLLYCGKFASSGNDTGVWMLLGASLRPSDQTGLSLSQGCRA</sequence>
<dbReference type="KEGG" id="plen:EIM92_00910"/>
<protein>
    <submittedName>
        <fullName evidence="1">Uncharacterized protein</fullName>
    </submittedName>
</protein>
<name>A0A3S8RPZ3_9BACL</name>
<reference evidence="1 2" key="1">
    <citation type="submission" date="2018-11" db="EMBL/GenBank/DDBJ databases">
        <title>Genome sequencing of Paenibacillus lentus DSM25539(T).</title>
        <authorList>
            <person name="Kook J.-K."/>
            <person name="Park S.-N."/>
            <person name="Lim Y.K."/>
        </authorList>
    </citation>
    <scope>NUCLEOTIDE SEQUENCE [LARGE SCALE GENOMIC DNA]</scope>
    <source>
        <strain evidence="1 2">DSM 25539</strain>
    </source>
</reference>
<proteinExistence type="predicted"/>
<dbReference type="Proteomes" id="UP000273145">
    <property type="component" value="Chromosome"/>
</dbReference>
<accession>A0A3S8RPZ3</accession>
<keyword evidence="2" id="KW-1185">Reference proteome</keyword>
<dbReference type="EMBL" id="CP034248">
    <property type="protein sequence ID" value="AZK44927.1"/>
    <property type="molecule type" value="Genomic_DNA"/>
</dbReference>
<gene>
    <name evidence="1" type="ORF">EIM92_00910</name>
</gene>